<dbReference type="AlphaFoldDB" id="A0A8J5N2U2"/>
<gene>
    <name evidence="1" type="ORF">Hamer_G001134</name>
</gene>
<accession>A0A8J5N2U2</accession>
<dbReference type="EMBL" id="JAHLQT010011632">
    <property type="protein sequence ID" value="KAG7172130.1"/>
    <property type="molecule type" value="Genomic_DNA"/>
</dbReference>
<organism evidence="1 2">
    <name type="scientific">Homarus americanus</name>
    <name type="common">American lobster</name>
    <dbReference type="NCBI Taxonomy" id="6706"/>
    <lineage>
        <taxon>Eukaryota</taxon>
        <taxon>Metazoa</taxon>
        <taxon>Ecdysozoa</taxon>
        <taxon>Arthropoda</taxon>
        <taxon>Crustacea</taxon>
        <taxon>Multicrustacea</taxon>
        <taxon>Malacostraca</taxon>
        <taxon>Eumalacostraca</taxon>
        <taxon>Eucarida</taxon>
        <taxon>Decapoda</taxon>
        <taxon>Pleocyemata</taxon>
        <taxon>Astacidea</taxon>
        <taxon>Nephropoidea</taxon>
        <taxon>Nephropidae</taxon>
        <taxon>Homarus</taxon>
    </lineage>
</organism>
<proteinExistence type="predicted"/>
<evidence type="ECO:0000313" key="2">
    <source>
        <dbReference type="Proteomes" id="UP000747542"/>
    </source>
</evidence>
<dbReference type="Proteomes" id="UP000747542">
    <property type="component" value="Unassembled WGS sequence"/>
</dbReference>
<evidence type="ECO:0000313" key="1">
    <source>
        <dbReference type="EMBL" id="KAG7172130.1"/>
    </source>
</evidence>
<comment type="caution">
    <text evidence="1">The sequence shown here is derived from an EMBL/GenBank/DDBJ whole genome shotgun (WGS) entry which is preliminary data.</text>
</comment>
<keyword evidence="2" id="KW-1185">Reference proteome</keyword>
<sequence length="180" mass="19432">MVILRSSPCGSWPPPVLSPWPAPHLVVDMVEEDMVAVEVDMEAAAMVVADMVAADMVVVDMVAVEVDMEVAALVAADMEAADMVVADMVAADMVVVDMVAVDMVAADMEAADMEAADMVADMESKKGNIVLSPGAMTRYQRDIICFTNIINTTLQLTEQDANVDEQNYTIKTLSYKPEIR</sequence>
<name>A0A8J5N2U2_HOMAM</name>
<protein>
    <submittedName>
        <fullName evidence="1">Uncharacterized protein</fullName>
    </submittedName>
</protein>
<reference evidence="1" key="1">
    <citation type="journal article" date="2021" name="Sci. Adv.">
        <title>The American lobster genome reveals insights on longevity, neural, and immune adaptations.</title>
        <authorList>
            <person name="Polinski J.M."/>
            <person name="Zimin A.V."/>
            <person name="Clark K.F."/>
            <person name="Kohn A.B."/>
            <person name="Sadowski N."/>
            <person name="Timp W."/>
            <person name="Ptitsyn A."/>
            <person name="Khanna P."/>
            <person name="Romanova D.Y."/>
            <person name="Williams P."/>
            <person name="Greenwood S.J."/>
            <person name="Moroz L.L."/>
            <person name="Walt D.R."/>
            <person name="Bodnar A.G."/>
        </authorList>
    </citation>
    <scope>NUCLEOTIDE SEQUENCE</scope>
    <source>
        <strain evidence="1">GMGI-L3</strain>
    </source>
</reference>